<sequence length="245" mass="26441">MRFARWEVVLLVVAAVVFFVWTRVAAAPSIHDYARVHGGRMIWAPLARVFAEAGNGDILLFASPRNKVVRYFTGSPFTHVAMVVRDRPPGGSGGADVAYVWDVDLGQGCRSGARVVTLSDKLSRMAVGAGGVGIAGWKRLTSPRPSTPRLLAVIAKYLSRGMDRLFLRWVACRLFGAAVGGGSGGHMFCSEAIARTSQDLGLFHASTPAARYAPCDWHKNDLDLAPGAAYGPTEFFRFEPKSFPG</sequence>
<dbReference type="Gene3D" id="3.90.1720.10">
    <property type="entry name" value="endopeptidase domain like (from Nostoc punctiforme)"/>
    <property type="match status" value="1"/>
</dbReference>
<protein>
    <submittedName>
        <fullName evidence="1">Permuted papain-like amidase</fullName>
    </submittedName>
</protein>
<accession>A0A481YV83</accession>
<dbReference type="SUPFAM" id="SSF54001">
    <property type="entry name" value="Cysteine proteinases"/>
    <property type="match status" value="1"/>
</dbReference>
<dbReference type="EMBL" id="MK500340">
    <property type="protein sequence ID" value="QBK87009.1"/>
    <property type="molecule type" value="Genomic_DNA"/>
</dbReference>
<dbReference type="InterPro" id="IPR038765">
    <property type="entry name" value="Papain-like_cys_pep_sf"/>
</dbReference>
<name>A0A481YV83_9VIRU</name>
<proteinExistence type="predicted"/>
<organism evidence="1">
    <name type="scientific">Marseillevirus LCMAC103</name>
    <dbReference type="NCBI Taxonomy" id="2506604"/>
    <lineage>
        <taxon>Viruses</taxon>
        <taxon>Varidnaviria</taxon>
        <taxon>Bamfordvirae</taxon>
        <taxon>Nucleocytoviricota</taxon>
        <taxon>Megaviricetes</taxon>
        <taxon>Pimascovirales</taxon>
        <taxon>Pimascovirales incertae sedis</taxon>
        <taxon>Marseilleviridae</taxon>
    </lineage>
</organism>
<gene>
    <name evidence="1" type="ORF">LCMAC103_03530</name>
</gene>
<reference evidence="1" key="1">
    <citation type="journal article" date="2019" name="MBio">
        <title>Virus Genomes from Deep Sea Sediments Expand the Ocean Megavirome and Support Independent Origins of Viral Gigantism.</title>
        <authorList>
            <person name="Backstrom D."/>
            <person name="Yutin N."/>
            <person name="Jorgensen S.L."/>
            <person name="Dharamshi J."/>
            <person name="Homa F."/>
            <person name="Zaremba-Niedwiedzka K."/>
            <person name="Spang A."/>
            <person name="Wolf Y.I."/>
            <person name="Koonin E.V."/>
            <person name="Ettema T.J."/>
        </authorList>
    </citation>
    <scope>NUCLEOTIDE SEQUENCE</scope>
</reference>
<evidence type="ECO:0000313" key="1">
    <source>
        <dbReference type="EMBL" id="QBK87009.1"/>
    </source>
</evidence>